<dbReference type="PANTHER" id="PTHR12517">
    <property type="entry name" value="VACUOLAR PROTEIN SORTING-ASSOCIATED PROTEIN 13B"/>
    <property type="match status" value="1"/>
</dbReference>
<evidence type="ECO:0008006" key="3">
    <source>
        <dbReference type="Google" id="ProtNLM"/>
    </source>
</evidence>
<reference evidence="1" key="1">
    <citation type="submission" date="2022-04" db="EMBL/GenBank/DDBJ databases">
        <authorList>
            <person name="Xu L."/>
            <person name="Lv Z."/>
        </authorList>
    </citation>
    <scope>NUCLEOTIDE SEQUENCE</scope>
    <source>
        <strain evidence="1">LV_2022a</strain>
    </source>
</reference>
<dbReference type="Proteomes" id="UP001292079">
    <property type="component" value="Unassembled WGS sequence"/>
</dbReference>
<dbReference type="InterPro" id="IPR039782">
    <property type="entry name" value="VPS13B"/>
</dbReference>
<dbReference type="EMBL" id="JALJAT010000003">
    <property type="protein sequence ID" value="KAK4471766.1"/>
    <property type="molecule type" value="Genomic_DNA"/>
</dbReference>
<protein>
    <recommendedName>
        <fullName evidence="3">Chorein N-terminal domain-containing protein</fullName>
    </recommendedName>
</protein>
<sequence>MQRYFKLETYVGKLLMSYLNKYIKLRDDQFEMSIWDGDLILTQLDLRLDFLEDIIPLPVNFRSGRLHELRIHVPWTKLNSEHIIITLNNVECIFGLKKTDTNKADRNMRNPANFMDLYGCKNQSMPTNVSPGYLEAFIYRLLSNIHFVVHNLNLKFMEEDVVLSLSLNKGDCFVTDLNGNPTFADINPRSTCVVNRLAQFFDLTVCLDRAGPNGYVEVYEDPIAYRFNMSCFIQIICTPNANSLTIHQTLLTNLKIHCETLVAHIGPVQIPLLCRLIQVFLNVSTETFDWSVFNYSDSNTQSKVSDKEDLNIKAGEPNSKSNISDINNQSWASWVWSFVPSIIPVTEDSDTSDSEYDSCSSKEKHQDVECVKELIQCILEDASENSLVAPMPAIHDSNESSELISVINSDQKPHFPDPSVDTVNNGGTNVYSHSRRRKIRHLRRSVSLVPVVVIGVFIDKIDLNITLPCPKGFTCSSSNSGVRSRRIKHQFQHSGPVIKCEFTDVAFQTTTRDIYFSLVQFGIRGLSCYPMGCICCCGQSEYSAFTKHNSPYSPSLDKSISFMPDTSQCSTTNICSMFDNLSYKTPPNFLSLGCHTNFTSSESELCSYPYEIFYSAILQQFNGQSNTYSKTTQESSKLIYSPILTLNDYNKYLTDKNIREKYPAFWFDSVYSANLNEPHLTTFDVSSVQRYQLDGVQTHIHNRFLIGSYSVDVSPNIIHRLEGLIIAYKSSDPYPSCSLPVEALDEMSSSLSSNLSLSRFSQHISTRYTRVDIDTGVLSLHATHNFHMRNLLPCLQLRLDSISLYSRSPVYPYDLVHTVNRQAIPCYLLKRSYDFIQLELRNPLKSVDDWLHELHLSVPNMPSKEWNKQLIAYCYNRTIIKLAGIYLDLIVNRHTNQSCGIHLSNNSDTHVINDLINNKLSILKLVNFECVFWSLNYPHLWNLPSISYLEYRLRLENVVLNLSLQTVGILSFILSDMFHQLHHFKAYCYSQDKNICWPTEHQFYMQNNSQLTDKKCWIWSTKLNGFSKFRICFTKLVSVLQISLETNVLMYLNRPSELKICPIILRLADKSDNVESKAKPFFCLAIQLPCSHDSSSTPITCHAYLTNFDCLITPELFEWFTFLSLPIINTCQVQTGCKYECAGSPIESTSGIELSNPTKKKHLLSYDGSLSSSDITPKELMRANIIKSSLSTYSSNTLPTRSFVIGSIAQWKEAWKRLTYCENILHNAKVQVLCKPARIFAIINECPPTFCTFLEDDNSLKLDHLLTQSEISYLLFGFPQLHLSNYYGLDNVGDGEFGQTQLDDTVLNNCSWSCALYDLPTFLPTEKIGTSHHSFNWIFSAVKTYLIMENSLIFSAQFSVNLDFVHNRDSTSNASIRTLSSNTICDDTDPIVINLHIIVNCNCESDLPSVSNRIPDFQILKRTIKTIQFCYNGVFGMIIPKFLEFRTFMHNNAYRPSSSCIVNRFTECPYLNYNIQSPYSKIKSSIPTNNSFHLPSTINIYPSRLRNSDIRNSSLSKCQDIPVDITLHVQCNLLSTSGQIMLARYRQDANEHTILQWTIENAEISFDLQTESCCVDFHIHHFEAVIQKTPKSMIPLLTLLEKNIQPIQLLQPYSNKTHDSEIEPQTISSRNLSTNQHDHCDKSSWFEENYIPLIPINARKRHRLNSNQGLVENKSIIGENFIRIVFRTYSKSSVTSDYISSSQSDLLLNDDTTFHRNSHPENNLHIGIQPLDIVIIPEVIDEISDFINNCLNYEGQYTVSSSNLFTAYADRINMVSAEPVFSVHSFPLINAEIESFRLFYLLGGLFKDKNTEKHPNALMLSCDLIQTKPLLENFIDRPYFSNDFTSSQSSPVMQPSIVNDRQCIVIANCINIAAVPFSCICQMKQVIGYNPCSSSSAIAQNPAKDWNRAATYSDINDSLWGWSIVHSFNASITFAPALIKNENSVTNIYGGYSMEISLMNNLLILADCELIKHLVQLTVSPNSYSSNISQLSHQSSFLKLFERLFFADDSNRILYTPSRLFMTAHQILLLMWTPSDNTLNQTEVNCLSEFTIRINQPYMIINLVGGNVNTSDRFEFSINSFQMDCRDGGLKSSCTLCEPIIINKFMQGKRSREFAVIIVHCEVGKKTQCDDKADHTPTCNSLLFWYSGFSIKHSHSNIMKPCLLITCTRSSVVDYSSVTNETISRQYSRFNVHISIAQDQLLCFRPDTISAFLNFYKFFHHLFGTKYGDNTSEINAYTDNENNKFIANNESRQSPGFSTVQQSLPLTSIARLIHTLHFYFDRFNIEINYIKISLRFHDNTESIINSSNVLELRMKQILIRIQLNHVQSELLAKAFCWQNLSSLSLICYTIKNNFTSSNASSLHCGMNFHRPVYLIWPNTSINIGLFISTKHCSHNSSINPNYSFDKVYVHLQTESGLCLHLPVHGYINDYIMMIITKTIYIIRSSEISNASRSKSTEAATSVQCTSEIDNLCVHCSNYDPAIYTDSLRNQDNFIFHSYTPMSTLQSSLPNQMITMTYSEHDSAEQQLELLFSHPYWPWILNQNIWKQSPLQTHPWPSLNEVISYNDLSNDKDNIIDNECLQKPYWLSVTWMHNELRSPNYLKVLPVPFELITSKLNGTYSSNGFELQCYLQYWDPLYQYGGSFITYSTFILSDSQINQYVFPKNCHQGHHSSVPTSPTFLKSESNHITKSTYNGQVDTSVLSRSSSFNAICSGCGDFVHQPVAAIWRILVDLRVRPGSNTSNPSVSENHPVALAYIPPMILIGAIRLDTVHYPNSPAVDQCCILRCQTSNVTISLIENQPMECQNIGGFELCRFNLKDIDFLYQSNLSFLKSTNYPCVENYQFEIGQFSLLTADVNWARMQQCMINNNLLCRLSNQKLDILCKHLNIFISSDRLVSLIALNKRLQQYISEFSNVLFCSDTLYHENRQTSISHCTTYTHSTLGWMLINYSNQSIVLDQLPLIKYLSIEKTNKLYSEAIDSVKKLFRLSLKPRQSTLWRPIVFPGPVSASGHAFRVKLRFGITSNTGDSATFLWSHPVELPWPLSFYKQHSDILCALALKWEETSLCAIDGADDNIHYPELYLLVCSAEPSGSPGKIILHSNMVVRNLLPVSLSCSLNTSTSNIPEKKSSISTSTLNKDLSNISNQTISEHSQPTEQLFQISIGPFVEFISTYANSERLCKTVLERNLCIAFKVYDNSYSDDHMNKNNLWSDKLTFRIPLPDQLNSQTETSHRTLISLPLNNEKNPLTGPCKFYAIVSVEYYTTSFITPPICIITVSPLFEILNCMPISLTLVSKAISPQQTMNTNSLSIETISPAILNHEKWLKCQHDKSISDLSNSYLRMLAKPIRLAYHYDLLLTGTLQNGESVFSHPIRLSGHEILKKLANTYLNYNNFILKHNNPGDVLSIKSTLQNNSLPIISTLGIIPKFSCVSNSVNDYLDYLYNNIEDPLVNSIYLQYSLRLVLRSQLLLINFTGINIQLKLSSLNNDSSSNINSCDILLRDNEPFPLSKTHRCFQLGIVSNDEIFWSEIITIDIYSTELLDGHQNSTDDNHLNAFLWNSQPKCLSLPNSHTLYTSILANDKLLCLTIQLRSNNPMNEDIALPGSNNFIITIQPRFYIKHWLIDCIPIRFKPIVIPIEHSISEVTRSPVIPTYLSASNEIIEISEENNNIPILWWHLSHVIDKPLLSTELLYCMQISVDCSRVQSHWSQVFPLHRIPSVAHNIIHRIEFSSMPIFLNQVSVPVVSENSNINIYPTLLITTIKYKFTGEITIQVNKTAILQNLNPFSIHIHNCTSSIYSIELLDVLSSSSSLPRGNLSSVKLFDDFLKITLKNSLLDWYPHKIYPHSQLSIIPQSLVELLYIDTFNRSCDNKNNNAEICLNFFNPSHFSVLELNLCIQPKDIDVYDVKSPVNINLKQLYSTVDVSKILVTQNALWRKQRVINNHLIIELCFSMSETSFGLIVQLIDVDFVSCRNWSPIVKQLVSPTRLKYINKIDLTINEFCIHLITIENHTTRSHYYRRKKSPSVSSALSLKHKLYGLLPPQDEFIRLTTLNLRIILVENSSLISRTMQLYDKNFIVNRQFIIEIRLQHFQLDNWYHAWINAYDFPVIVQTFQLRKPKTVCQISLTSSSSALLDDTLLNTLSTSFPVITLHLYPPNLDVYLEDSLIYDFTEVCSNLAQIVNGFSSPSRDLNISSSSSSSSSSKPIDQTCIIFKQFTVDSFKINLSLHAMLRLYLSCHSAPLNFTSFRLINVGNGNYINNQHNLDILSGSLMYYNSLKHLLVMHYFTQMLFRSGWLVGSLDLLGNVTGLLHSLVNGLSDLIHLRSSDDNEDDVDKDSVKMISLSETKLSLCEQNVDLFSMTTMGAVASLKYNRNVGFLSRLTQGLRSLTRRTTGGLLLSISGMASSLARNLDYLSLDPHYEQHQDHIRRHNTPKGLGEGIQQGLSSLGLCLLSAIAGVADQPLQAIFNTMNNPTTTVSPEDILNPSVDIQSTQPNFLLSTLGGFGRGLVGVVTKPAAGAAELIAQTSKGLLHGTSNPMDMTIPNKYGEPYISSEAGLRLHYQNVDSMILCNWGSLTLKHAHSNFLTCDYNRGELSFCSWFSTEIHSYNIQSDSLTQSHNANDMVIWIAASLDLKLVYTSVITRGIDNSYFSWFEHLPNKVFNSLINNVIGVKSNYMKLTNDSFTDKYGFVCPCDTSQEDTNVSSNSHLSHSWEWIDHIQSNSNDIQRLKSVIRNFWLKDERLKTLTHGSHSESNFDSRQENTIHVSNSVDSNLNMNSSDLFPSDQYSFRWKRVREYLMGINSDNLIHI</sequence>
<organism evidence="1 2">
    <name type="scientific">Schistosoma mekongi</name>
    <name type="common">Parasitic worm</name>
    <dbReference type="NCBI Taxonomy" id="38744"/>
    <lineage>
        <taxon>Eukaryota</taxon>
        <taxon>Metazoa</taxon>
        <taxon>Spiralia</taxon>
        <taxon>Lophotrochozoa</taxon>
        <taxon>Platyhelminthes</taxon>
        <taxon>Trematoda</taxon>
        <taxon>Digenea</taxon>
        <taxon>Strigeidida</taxon>
        <taxon>Schistosomatoidea</taxon>
        <taxon>Schistosomatidae</taxon>
        <taxon>Schistosoma</taxon>
    </lineage>
</organism>
<name>A0AAE1ZD16_SCHME</name>
<evidence type="ECO:0000313" key="2">
    <source>
        <dbReference type="Proteomes" id="UP001292079"/>
    </source>
</evidence>
<accession>A0AAE1ZD16</accession>
<dbReference type="PANTHER" id="PTHR12517:SF0">
    <property type="entry name" value="INTERMEMBRANE LIPID TRANSFER PROTEIN VPS13B"/>
    <property type="match status" value="1"/>
</dbReference>
<proteinExistence type="predicted"/>
<comment type="caution">
    <text evidence="1">The sequence shown here is derived from an EMBL/GenBank/DDBJ whole genome shotgun (WGS) entry which is preliminary data.</text>
</comment>
<keyword evidence="2" id="KW-1185">Reference proteome</keyword>
<reference evidence="1" key="2">
    <citation type="journal article" date="2023" name="Infect Dis Poverty">
        <title>Chromosome-scale genome of the human blood fluke Schistosoma mekongi and its implications for public health.</title>
        <authorList>
            <person name="Zhou M."/>
            <person name="Xu L."/>
            <person name="Xu D."/>
            <person name="Chen W."/>
            <person name="Khan J."/>
            <person name="Hu Y."/>
            <person name="Huang H."/>
            <person name="Wei H."/>
            <person name="Zhang Y."/>
            <person name="Chusongsang P."/>
            <person name="Tanasarnprasert K."/>
            <person name="Hu X."/>
            <person name="Limpanont Y."/>
            <person name="Lv Z."/>
        </authorList>
    </citation>
    <scope>NUCLEOTIDE SEQUENCE</scope>
    <source>
        <strain evidence="1">LV_2022a</strain>
    </source>
</reference>
<gene>
    <name evidence="1" type="ORF">MN116_005164</name>
</gene>
<evidence type="ECO:0000313" key="1">
    <source>
        <dbReference type="EMBL" id="KAK4471766.1"/>
    </source>
</evidence>